<dbReference type="InterPro" id="IPR032675">
    <property type="entry name" value="LRR_dom_sf"/>
</dbReference>
<dbReference type="Gene3D" id="1.10.10.10">
    <property type="entry name" value="Winged helix-like DNA-binding domain superfamily/Winged helix DNA-binding domain"/>
    <property type="match status" value="1"/>
</dbReference>
<dbReference type="Proteomes" id="UP000634136">
    <property type="component" value="Unassembled WGS sequence"/>
</dbReference>
<dbReference type="InterPro" id="IPR002182">
    <property type="entry name" value="NB-ARC"/>
</dbReference>
<dbReference type="SUPFAM" id="SSF52058">
    <property type="entry name" value="L domain-like"/>
    <property type="match status" value="2"/>
</dbReference>
<dbReference type="InterPro" id="IPR027417">
    <property type="entry name" value="P-loop_NTPase"/>
</dbReference>
<keyword evidence="4" id="KW-0611">Plant defense</keyword>
<keyword evidence="3" id="KW-0433">Leucine-rich repeat</keyword>
<evidence type="ECO:0000259" key="7">
    <source>
        <dbReference type="Pfam" id="PF00931"/>
    </source>
</evidence>
<dbReference type="FunFam" id="3.40.50.300:FF:001091">
    <property type="entry name" value="Probable disease resistance protein At1g61300"/>
    <property type="match status" value="1"/>
</dbReference>
<comment type="similarity">
    <text evidence="2">Belongs to the disease resistance NB-LRR family.</text>
</comment>
<evidence type="ECO:0000256" key="2">
    <source>
        <dbReference type="ARBA" id="ARBA00008894"/>
    </source>
</evidence>
<protein>
    <submittedName>
        <fullName evidence="9">Disease resistance protein</fullName>
    </submittedName>
</protein>
<evidence type="ECO:0000256" key="5">
    <source>
        <dbReference type="ARBA" id="ARBA00023136"/>
    </source>
</evidence>
<dbReference type="PANTHER" id="PTHR33463">
    <property type="entry name" value="NB-ARC DOMAIN-CONTAINING PROTEIN-RELATED"/>
    <property type="match status" value="1"/>
</dbReference>
<evidence type="ECO:0000313" key="9">
    <source>
        <dbReference type="EMBL" id="KAF7833575.1"/>
    </source>
</evidence>
<keyword evidence="6" id="KW-0175">Coiled coil</keyword>
<dbReference type="Pfam" id="PF00931">
    <property type="entry name" value="NB-ARC"/>
    <property type="match status" value="1"/>
</dbReference>
<feature type="domain" description="Disease resistance protein At4g27190-like leucine-rich repeats" evidence="8">
    <location>
        <begin position="1665"/>
        <end position="1781"/>
    </location>
</feature>
<evidence type="ECO:0000256" key="1">
    <source>
        <dbReference type="ARBA" id="ARBA00004370"/>
    </source>
</evidence>
<dbReference type="InterPro" id="IPR018000">
    <property type="entry name" value="Neurotransmitter_ion_chnl_CS"/>
</dbReference>
<feature type="coiled-coil region" evidence="6">
    <location>
        <begin position="34"/>
        <end position="96"/>
    </location>
</feature>
<proteinExistence type="inferred from homology"/>
<dbReference type="PROSITE" id="PS00236">
    <property type="entry name" value="NEUROTR_ION_CHANNEL"/>
    <property type="match status" value="1"/>
</dbReference>
<dbReference type="SUPFAM" id="SSF52540">
    <property type="entry name" value="P-loop containing nucleoside triphosphate hydrolases"/>
    <property type="match status" value="1"/>
</dbReference>
<dbReference type="InterPro" id="IPR057135">
    <property type="entry name" value="At4g27190-like_LRR"/>
</dbReference>
<dbReference type="Pfam" id="PF23247">
    <property type="entry name" value="LRR_RPS2"/>
    <property type="match status" value="9"/>
</dbReference>
<keyword evidence="10" id="KW-1185">Reference proteome</keyword>
<reference evidence="9" key="1">
    <citation type="submission" date="2020-09" db="EMBL/GenBank/DDBJ databases">
        <title>Genome-Enabled Discovery of Anthraquinone Biosynthesis in Senna tora.</title>
        <authorList>
            <person name="Kang S.-H."/>
            <person name="Pandey R.P."/>
            <person name="Lee C.-M."/>
            <person name="Sim J.-S."/>
            <person name="Jeong J.-T."/>
            <person name="Choi B.-S."/>
            <person name="Jung M."/>
            <person name="Ginzburg D."/>
            <person name="Zhao K."/>
            <person name="Won S.Y."/>
            <person name="Oh T.-J."/>
            <person name="Yu Y."/>
            <person name="Kim N.-H."/>
            <person name="Lee O.R."/>
            <person name="Lee T.-H."/>
            <person name="Bashyal P."/>
            <person name="Kim T.-S."/>
            <person name="Lee W.-H."/>
            <person name="Kawkins C."/>
            <person name="Kim C.-K."/>
            <person name="Kim J.S."/>
            <person name="Ahn B.O."/>
            <person name="Rhee S.Y."/>
            <person name="Sohng J.K."/>
        </authorList>
    </citation>
    <scope>NUCLEOTIDE SEQUENCE</scope>
    <source>
        <tissue evidence="9">Leaf</tissue>
    </source>
</reference>
<dbReference type="PANTHER" id="PTHR33463:SF183">
    <property type="entry name" value="NB-ARC DOMAIN DISEASE RESISTANCE PROTEIN"/>
    <property type="match status" value="1"/>
</dbReference>
<comment type="caution">
    <text evidence="9">The sequence shown here is derived from an EMBL/GenBank/DDBJ whole genome shotgun (WGS) entry which is preliminary data.</text>
</comment>
<dbReference type="GO" id="GO:0016020">
    <property type="term" value="C:membrane"/>
    <property type="evidence" value="ECO:0007669"/>
    <property type="project" value="UniProtKB-SubCell"/>
</dbReference>
<name>A0A834WWF3_9FABA</name>
<feature type="domain" description="Disease resistance protein At4g27190-like leucine-rich repeats" evidence="8">
    <location>
        <begin position="798"/>
        <end position="837"/>
    </location>
</feature>
<dbReference type="Gene3D" id="3.40.50.300">
    <property type="entry name" value="P-loop containing nucleotide triphosphate hydrolases"/>
    <property type="match status" value="1"/>
</dbReference>
<accession>A0A834WWF3</accession>
<evidence type="ECO:0000259" key="8">
    <source>
        <dbReference type="Pfam" id="PF23247"/>
    </source>
</evidence>
<feature type="domain" description="Disease resistance protein At4g27190-like leucine-rich repeats" evidence="8">
    <location>
        <begin position="1441"/>
        <end position="1550"/>
    </location>
</feature>
<organism evidence="9 10">
    <name type="scientific">Senna tora</name>
    <dbReference type="NCBI Taxonomy" id="362788"/>
    <lineage>
        <taxon>Eukaryota</taxon>
        <taxon>Viridiplantae</taxon>
        <taxon>Streptophyta</taxon>
        <taxon>Embryophyta</taxon>
        <taxon>Tracheophyta</taxon>
        <taxon>Spermatophyta</taxon>
        <taxon>Magnoliopsida</taxon>
        <taxon>eudicotyledons</taxon>
        <taxon>Gunneridae</taxon>
        <taxon>Pentapetalae</taxon>
        <taxon>rosids</taxon>
        <taxon>fabids</taxon>
        <taxon>Fabales</taxon>
        <taxon>Fabaceae</taxon>
        <taxon>Caesalpinioideae</taxon>
        <taxon>Cassia clade</taxon>
        <taxon>Senna</taxon>
    </lineage>
</organism>
<dbReference type="InterPro" id="IPR050905">
    <property type="entry name" value="Plant_NBS-LRR"/>
</dbReference>
<feature type="domain" description="Disease resistance protein At4g27190-like leucine-rich repeats" evidence="8">
    <location>
        <begin position="862"/>
        <end position="945"/>
    </location>
</feature>
<dbReference type="PRINTS" id="PR00364">
    <property type="entry name" value="DISEASERSIST"/>
</dbReference>
<dbReference type="GO" id="GO:0043531">
    <property type="term" value="F:ADP binding"/>
    <property type="evidence" value="ECO:0007669"/>
    <property type="project" value="InterPro"/>
</dbReference>
<gene>
    <name evidence="9" type="ORF">G2W53_015908</name>
</gene>
<dbReference type="OrthoDB" id="1419246at2759"/>
<feature type="domain" description="Disease resistance protein At4g27190-like leucine-rich repeats" evidence="8">
    <location>
        <begin position="1205"/>
        <end position="1341"/>
    </location>
</feature>
<dbReference type="SUPFAM" id="SSF52047">
    <property type="entry name" value="RNI-like"/>
    <property type="match status" value="2"/>
</dbReference>
<comment type="subcellular location">
    <subcellularLocation>
        <location evidence="1">Membrane</location>
    </subcellularLocation>
</comment>
<evidence type="ECO:0000256" key="6">
    <source>
        <dbReference type="SAM" id="Coils"/>
    </source>
</evidence>
<dbReference type="GO" id="GO:0006952">
    <property type="term" value="P:defense response"/>
    <property type="evidence" value="ECO:0007669"/>
    <property type="project" value="UniProtKB-KW"/>
</dbReference>
<feature type="domain" description="Disease resistance protein At4g27190-like leucine-rich repeats" evidence="8">
    <location>
        <begin position="1033"/>
        <end position="1151"/>
    </location>
</feature>
<evidence type="ECO:0000256" key="4">
    <source>
        <dbReference type="ARBA" id="ARBA00022821"/>
    </source>
</evidence>
<feature type="domain" description="NB-ARC" evidence="7">
    <location>
        <begin position="159"/>
        <end position="295"/>
    </location>
</feature>
<feature type="domain" description="Disease resistance protein At4g27190-like leucine-rich repeats" evidence="8">
    <location>
        <begin position="969"/>
        <end position="1015"/>
    </location>
</feature>
<keyword evidence="5" id="KW-0472">Membrane</keyword>
<dbReference type="Gene3D" id="3.80.10.10">
    <property type="entry name" value="Ribonuclease Inhibitor"/>
    <property type="match status" value="5"/>
</dbReference>
<dbReference type="EMBL" id="JAAIUW010000005">
    <property type="protein sequence ID" value="KAF7833575.1"/>
    <property type="molecule type" value="Genomic_DNA"/>
</dbReference>
<dbReference type="InterPro" id="IPR036388">
    <property type="entry name" value="WH-like_DNA-bd_sf"/>
</dbReference>
<evidence type="ECO:0000313" key="10">
    <source>
        <dbReference type="Proteomes" id="UP000634136"/>
    </source>
</evidence>
<evidence type="ECO:0000256" key="3">
    <source>
        <dbReference type="ARBA" id="ARBA00022614"/>
    </source>
</evidence>
<feature type="domain" description="Disease resistance protein At4g27190-like leucine-rich repeats" evidence="8">
    <location>
        <begin position="1356"/>
        <end position="1426"/>
    </location>
</feature>
<feature type="domain" description="Disease resistance protein At4g27190-like leucine-rich repeats" evidence="8">
    <location>
        <begin position="1570"/>
        <end position="1661"/>
    </location>
</feature>
<sequence>MTEVILSFIAKVAEYLVEPTVREGRYLFCGSKITRNLESEKQKLKSALESVQKLVEEAHCRVETIDDAVSKWLKEVENLIGEVEKLQQEKQESKACFHGWCPSPNKYRLCKQMAKRIETAIGLNTRRQFNPFSRCTPIPDVYFSSENFIYFESTKVASDKLLEALGDDGCYMIGLYGMGGSGKTTLAKEVGKEAKKSKLFDHVVFTTVSQTPNVRKIQGEIADLLNAKLDEETEAGRARRIALRLQSGERILVILDDVWTKVNLEDIGIPLDGNRKKCKVLLTTRRLQHADIDDVKQEVVAREVSKECKGLPIAIVAMGTCLKGKDLDEMNVVLHKLRHSKPLDVDGNEKDAFACLRLSYDYLKSDEAKLLFLLCAMFPEDHKIVFEDLLRYGIGLRTCEGVDSFEMARSQVNVAINNLVDSCLLMHENDKFGQKIFLKMHDMVRDVALWIASQENHAIMVNHRKGLSSLSKDGTLKDCYAASCWNTELDQFFRQLDAPKLELLLLHVSYQHIDLAYASFEDLKGLKVLAIEGVEFGRLKTALPRSIDSLSNLHTLRLVFRELGDISFVVNLTSLEVLDIRGSKFNGLPNGLENLKKLKLLDLSNCLIDGGCYEVIQRCLQLQELYMWGNQLTDSDAFCLDDVTFPNLQRYQLQVGELAGLSDVVTFSKRVMCFKGLNISFLNTTAKDLLQRATQVVLEGLDRECESIVPDLVQAVGGMHELTELYLESCLEMECVFNTISIELNNSLPNLVKLNLFQMDKLKELCLGPTLHCIFQNLETVKVDRCFQLLSMFPRDCNLCNLKYLKIDSCSKLTNLFPMSVVPTLLSLQELHIEYCDELKHIITNGGGNQMLAAPDNTFLLGFSQLRKLYIHDCYRLEYMFPISVVQSLKQLEEIWISGASSLKYVFSDLDSQYHSSYQNDVQIVLPHLKTIILGYLWNLVKIFPERYYLSSSGSINNSVGSKQVQEHANKEQVLSFPRLQSINLRECRKLKCVFPALIHRSLPELTGLFMHNCEELEEIFEETQEHENPCNGQVCFPKLAKLHIKKCKKLKTVFSVDVARVLPNLSSLRISRADELVEIFRHTGEDNCDNDKEIMLPKLSELRLKRLPSLVDICGGFNLHAVELCKVLIFECPKLASISRSSRIKSFHHITEEQILSFPHLQSIELIECGQLRFVFSSVVHTILPELTKLLIYNCDELEEIFEEKEEMQNQCNGQLCFPKLAQLDVKKCNKLKTIFSINMARVLPQLSSLCISEADRLVEIFRHKSENKCDNNDSEIMFPKLSKLTLEKLPNLLDICQGFNIEEEAVELCEIVIHGCPNLAFISRPSQMISSYQNMEGLEAYGRNGRNLCLYHEIVNPIASRLTKLSLGDLPELRFIWMGSTHFLSLQCLEELKVYNCGKLKSLLSAVVQRSLPHLRNLVISGCEELEEIVVENEESYSLSGDQVCFPKLQYLSVEGCPKLKSLFSAIMVRIIPQIRSIEISKCAQLEEIFGCENMEESSTNHRKEIVLPNLTHIRLQHLPSLVDICRGFSLYCVKLDMVMINECPKFTPFLGANQVISSVHQSKEVSHEIQALQAILNVEMQFPVEEELQGLIMVSNLEILTLENLPELVFIWNGPTLISFQHLKHLYVNGCRKLRCIFSDTVIRSLPLLEYLDIKQCEELEEIISYRLQQFCLPKLRHLTVVGCNRLRCVWPLSVSPCPPRLWKLEIRRCSQLEQVFGCAPEDHHDARVMEFQLPNLTCMTLQELPRLDNLCRGFESQLKLKDLKRCEVKDCPNLSSLATIPDLHKFMSPTQIQIEVQKSTSTSIEPKFYQ</sequence>